<keyword evidence="4" id="KW-0106">Calcium</keyword>
<comment type="similarity">
    <text evidence="1">Belongs to the sulfatase family.</text>
</comment>
<evidence type="ECO:0000313" key="7">
    <source>
        <dbReference type="EMBL" id="BDD11445.1"/>
    </source>
</evidence>
<proteinExistence type="inferred from homology"/>
<dbReference type="GO" id="GO:0046872">
    <property type="term" value="F:metal ion binding"/>
    <property type="evidence" value="ECO:0007669"/>
    <property type="project" value="UniProtKB-KW"/>
</dbReference>
<dbReference type="CDD" id="cd16026">
    <property type="entry name" value="GALNS_like"/>
    <property type="match status" value="1"/>
</dbReference>
<dbReference type="Proteomes" id="UP001348817">
    <property type="component" value="Plasmid pFA1"/>
</dbReference>
<dbReference type="AlphaFoldDB" id="A0AAU9DFX6"/>
<evidence type="ECO:0000256" key="4">
    <source>
        <dbReference type="ARBA" id="ARBA00022837"/>
    </source>
</evidence>
<evidence type="ECO:0000256" key="1">
    <source>
        <dbReference type="ARBA" id="ARBA00008779"/>
    </source>
</evidence>
<dbReference type="Pfam" id="PF00884">
    <property type="entry name" value="Sulfatase"/>
    <property type="match status" value="1"/>
</dbReference>
<evidence type="ECO:0000259" key="6">
    <source>
        <dbReference type="Pfam" id="PF00884"/>
    </source>
</evidence>
<dbReference type="PANTHER" id="PTHR42693:SF53">
    <property type="entry name" value="ENDO-4-O-SULFATASE"/>
    <property type="match status" value="1"/>
</dbReference>
<protein>
    <submittedName>
        <fullName evidence="7">Arylsulfatase</fullName>
    </submittedName>
</protein>
<dbReference type="PANTHER" id="PTHR42693">
    <property type="entry name" value="ARYLSULFATASE FAMILY MEMBER"/>
    <property type="match status" value="1"/>
</dbReference>
<evidence type="ECO:0000256" key="3">
    <source>
        <dbReference type="ARBA" id="ARBA00022801"/>
    </source>
</evidence>
<feature type="signal peptide" evidence="5">
    <location>
        <begin position="1"/>
        <end position="26"/>
    </location>
</feature>
<dbReference type="Gene3D" id="3.30.1120.10">
    <property type="match status" value="1"/>
</dbReference>
<keyword evidence="5" id="KW-0732">Signal</keyword>
<dbReference type="InterPro" id="IPR050738">
    <property type="entry name" value="Sulfatase"/>
</dbReference>
<keyword evidence="8" id="KW-1185">Reference proteome</keyword>
<dbReference type="KEGG" id="fax:FUAX_38770"/>
<dbReference type="SUPFAM" id="SSF53649">
    <property type="entry name" value="Alkaline phosphatase-like"/>
    <property type="match status" value="1"/>
</dbReference>
<sequence>MEIKGILKRSFCYASAMLAGAVTAYAQTSGKPNIIHIMADDVGYDDIGIFGAKDIKTPNIDALAKKGKVFTNFYAPHGTCTPTRAAVLTGRYAPRVNDRQGLQVLFPTANTGLDPKEITVTELLQKEGYATALYGKWHLGHLPQYLPTSQGFDLFLGIPYPNDHGPERNAGQGLKEFPPIPLIRGKEPIMACDNNDLGELPQKFQREACRFIRDKAKTGQPFYLQYSNIETHTPWYVPKGFEGRSQAGPYGDAVEFLDGTVGAIMRTVRQMGIEDNTLIVFSSDNGPLVKRYPELEQCYGTAASVDTSRKHILRGGKYQSRYDGGTRVACVMVWPGKIPENTVSDEVIAGFDFFTTFAKMGGAEIPNDRIIDGRDIRPLMKGEQGAKSPHEVFFGYEAKGRLMSVRKGNWKLAIPNHGSYGIGRLKEYQLFNIKEDIGEKNNVIENHPKIVKELKRLAKEANKAIKEDKPMPLSVQAM</sequence>
<keyword evidence="3" id="KW-0378">Hydrolase</keyword>
<dbReference type="EMBL" id="AP025315">
    <property type="protein sequence ID" value="BDD11445.1"/>
    <property type="molecule type" value="Genomic_DNA"/>
</dbReference>
<keyword evidence="7" id="KW-0614">Plasmid</keyword>
<organism evidence="7 8">
    <name type="scientific">Fulvitalea axinellae</name>
    <dbReference type="NCBI Taxonomy" id="1182444"/>
    <lineage>
        <taxon>Bacteria</taxon>
        <taxon>Pseudomonadati</taxon>
        <taxon>Bacteroidota</taxon>
        <taxon>Cytophagia</taxon>
        <taxon>Cytophagales</taxon>
        <taxon>Persicobacteraceae</taxon>
        <taxon>Fulvitalea</taxon>
    </lineage>
</organism>
<dbReference type="GO" id="GO:0004065">
    <property type="term" value="F:arylsulfatase activity"/>
    <property type="evidence" value="ECO:0007669"/>
    <property type="project" value="TreeGrafter"/>
</dbReference>
<keyword evidence="2" id="KW-0479">Metal-binding</keyword>
<feature type="chain" id="PRO_5043728661" evidence="5">
    <location>
        <begin position="27"/>
        <end position="478"/>
    </location>
</feature>
<evidence type="ECO:0000256" key="2">
    <source>
        <dbReference type="ARBA" id="ARBA00022723"/>
    </source>
</evidence>
<accession>A0AAU9DFX6</accession>
<dbReference type="PROSITE" id="PS00523">
    <property type="entry name" value="SULFATASE_1"/>
    <property type="match status" value="1"/>
</dbReference>
<name>A0AAU9DFX6_9BACT</name>
<evidence type="ECO:0000256" key="5">
    <source>
        <dbReference type="SAM" id="SignalP"/>
    </source>
</evidence>
<evidence type="ECO:0000313" key="8">
    <source>
        <dbReference type="Proteomes" id="UP001348817"/>
    </source>
</evidence>
<dbReference type="Gene3D" id="3.40.720.10">
    <property type="entry name" value="Alkaline Phosphatase, subunit A"/>
    <property type="match status" value="1"/>
</dbReference>
<dbReference type="InterPro" id="IPR024607">
    <property type="entry name" value="Sulfatase_CS"/>
</dbReference>
<reference evidence="7 8" key="1">
    <citation type="submission" date="2021-12" db="EMBL/GenBank/DDBJ databases">
        <title>Genome sequencing of bacteria with rrn-lacking chromosome and rrn-plasmid.</title>
        <authorList>
            <person name="Anda M."/>
            <person name="Iwasaki W."/>
        </authorList>
    </citation>
    <scope>NUCLEOTIDE SEQUENCE [LARGE SCALE GENOMIC DNA]</scope>
    <source>
        <strain evidence="7 8">DSM 100852</strain>
        <plasmid evidence="7 8">pFA1</plasmid>
    </source>
</reference>
<dbReference type="InterPro" id="IPR000917">
    <property type="entry name" value="Sulfatase_N"/>
</dbReference>
<geneLocation type="plasmid" evidence="7 8">
    <name>pFA1</name>
</geneLocation>
<gene>
    <name evidence="7" type="primary">arsA_1</name>
    <name evidence="7" type="ORF">FUAX_38770</name>
</gene>
<dbReference type="InterPro" id="IPR017850">
    <property type="entry name" value="Alkaline_phosphatase_core_sf"/>
</dbReference>
<feature type="domain" description="Sulfatase N-terminal" evidence="6">
    <location>
        <begin position="32"/>
        <end position="361"/>
    </location>
</feature>
<dbReference type="RefSeq" id="WP_338394941.1">
    <property type="nucleotide sequence ID" value="NZ_AP025315.1"/>
</dbReference>